<accession>A0A4R9GS35</accession>
<name>A0A4R9GS35_9LEPT</name>
<keyword evidence="1" id="KW-0812">Transmembrane</keyword>
<keyword evidence="1" id="KW-1133">Transmembrane helix</keyword>
<feature type="transmembrane region" description="Helical" evidence="1">
    <location>
        <begin position="139"/>
        <end position="157"/>
    </location>
</feature>
<feature type="transmembrane region" description="Helical" evidence="1">
    <location>
        <begin position="7"/>
        <end position="29"/>
    </location>
</feature>
<feature type="transmembrane region" description="Helical" evidence="1">
    <location>
        <begin position="35"/>
        <end position="57"/>
    </location>
</feature>
<keyword evidence="1" id="KW-0472">Membrane</keyword>
<evidence type="ECO:0000313" key="3">
    <source>
        <dbReference type="Proteomes" id="UP000297855"/>
    </source>
</evidence>
<evidence type="ECO:0000313" key="2">
    <source>
        <dbReference type="EMBL" id="TGK19437.1"/>
    </source>
</evidence>
<evidence type="ECO:0000256" key="1">
    <source>
        <dbReference type="SAM" id="Phobius"/>
    </source>
</evidence>
<sequence>MDLVSKYAILPMSLASVLTGLILALGTPWGLFRYYWVFIKFVLGVFATIALILHQFVAISEASKKVMIATVGSFPNPGQFGPQLVFDAALAFLVLLFATLLSVYKPWGMIRKDHSKSEADGASPRTIENLRFSNLKLKILLGSIAIAIILFVIFHLSKNGLGKHIH</sequence>
<proteinExistence type="predicted"/>
<organism evidence="2 3">
    <name type="scientific">Leptospira fluminis</name>
    <dbReference type="NCBI Taxonomy" id="2484979"/>
    <lineage>
        <taxon>Bacteria</taxon>
        <taxon>Pseudomonadati</taxon>
        <taxon>Spirochaetota</taxon>
        <taxon>Spirochaetia</taxon>
        <taxon>Leptospirales</taxon>
        <taxon>Leptospiraceae</taxon>
        <taxon>Leptospira</taxon>
    </lineage>
</organism>
<gene>
    <name evidence="2" type="ORF">EHO61_08075</name>
</gene>
<comment type="caution">
    <text evidence="2">The sequence shown here is derived from an EMBL/GenBank/DDBJ whole genome shotgun (WGS) entry which is preliminary data.</text>
</comment>
<keyword evidence="3" id="KW-1185">Reference proteome</keyword>
<dbReference type="OrthoDB" id="156858at2"/>
<protein>
    <submittedName>
        <fullName evidence="2">Uncharacterized protein</fullName>
    </submittedName>
</protein>
<dbReference type="AlphaFoldDB" id="A0A4R9GS35"/>
<dbReference type="EMBL" id="RQEV01000008">
    <property type="protein sequence ID" value="TGK19437.1"/>
    <property type="molecule type" value="Genomic_DNA"/>
</dbReference>
<dbReference type="Proteomes" id="UP000297855">
    <property type="component" value="Unassembled WGS sequence"/>
</dbReference>
<feature type="transmembrane region" description="Helical" evidence="1">
    <location>
        <begin position="84"/>
        <end position="104"/>
    </location>
</feature>
<reference evidence="2" key="1">
    <citation type="journal article" date="2019" name="PLoS Negl. Trop. Dis.">
        <title>Revisiting the worldwide diversity of Leptospira species in the environment.</title>
        <authorList>
            <person name="Vincent A.T."/>
            <person name="Schiettekatte O."/>
            <person name="Bourhy P."/>
            <person name="Veyrier F.J."/>
            <person name="Picardeau M."/>
        </authorList>
    </citation>
    <scope>NUCLEOTIDE SEQUENCE [LARGE SCALE GENOMIC DNA]</scope>
    <source>
        <strain evidence="2">SCS5</strain>
    </source>
</reference>